<comment type="pathway">
    <text evidence="2">Lipid metabolism; sphingolipid metabolism.</text>
</comment>
<evidence type="ECO:0000313" key="11">
    <source>
        <dbReference type="Proteomes" id="UP000254711"/>
    </source>
</evidence>
<evidence type="ECO:0000256" key="1">
    <source>
        <dbReference type="ARBA" id="ARBA00004141"/>
    </source>
</evidence>
<evidence type="ECO:0000256" key="9">
    <source>
        <dbReference type="SAM" id="Phobius"/>
    </source>
</evidence>
<evidence type="ECO:0000256" key="4">
    <source>
        <dbReference type="ARBA" id="ARBA00022676"/>
    </source>
</evidence>
<evidence type="ECO:0000256" key="2">
    <source>
        <dbReference type="ARBA" id="ARBA00004760"/>
    </source>
</evidence>
<accession>A0A370K3U8</accession>
<dbReference type="PANTHER" id="PTHR12726:SF0">
    <property type="entry name" value="CERAMIDE GLUCOSYLTRANSFERASE"/>
    <property type="match status" value="1"/>
</dbReference>
<dbReference type="OrthoDB" id="9814255at2"/>
<dbReference type="GO" id="GO:0008120">
    <property type="term" value="F:ceramide glucosyltransferase activity"/>
    <property type="evidence" value="ECO:0007669"/>
    <property type="project" value="TreeGrafter"/>
</dbReference>
<feature type="transmembrane region" description="Helical" evidence="9">
    <location>
        <begin position="317"/>
        <end position="335"/>
    </location>
</feature>
<dbReference type="PANTHER" id="PTHR12726">
    <property type="entry name" value="CERAMIDE GLUCOSYLTRANSFERASE"/>
    <property type="match status" value="1"/>
</dbReference>
<evidence type="ECO:0000256" key="7">
    <source>
        <dbReference type="ARBA" id="ARBA00022989"/>
    </source>
</evidence>
<organism evidence="10 11">
    <name type="scientific">Dyella solisilvae</name>
    <dbReference type="NCBI Taxonomy" id="1920168"/>
    <lineage>
        <taxon>Bacteria</taxon>
        <taxon>Pseudomonadati</taxon>
        <taxon>Pseudomonadota</taxon>
        <taxon>Gammaproteobacteria</taxon>
        <taxon>Lysobacterales</taxon>
        <taxon>Rhodanobacteraceae</taxon>
        <taxon>Dyella</taxon>
    </lineage>
</organism>
<dbReference type="GO" id="GO:0006679">
    <property type="term" value="P:glucosylceramide biosynthetic process"/>
    <property type="evidence" value="ECO:0007669"/>
    <property type="project" value="TreeGrafter"/>
</dbReference>
<dbReference type="Pfam" id="PF13506">
    <property type="entry name" value="Glyco_transf_21"/>
    <property type="match status" value="1"/>
</dbReference>
<keyword evidence="11" id="KW-1185">Reference proteome</keyword>
<dbReference type="EMBL" id="QQSY01000005">
    <property type="protein sequence ID" value="RDI97335.1"/>
    <property type="molecule type" value="Genomic_DNA"/>
</dbReference>
<comment type="caution">
    <text evidence="10">The sequence shown here is derived from an EMBL/GenBank/DDBJ whole genome shotgun (WGS) entry which is preliminary data.</text>
</comment>
<feature type="transmembrane region" description="Helical" evidence="9">
    <location>
        <begin position="286"/>
        <end position="305"/>
    </location>
</feature>
<comment type="subcellular location">
    <subcellularLocation>
        <location evidence="1">Membrane</location>
        <topology evidence="1">Multi-pass membrane protein</topology>
    </subcellularLocation>
</comment>
<keyword evidence="7 9" id="KW-1133">Transmembrane helix</keyword>
<dbReference type="NCBIfam" id="TIGR03472">
    <property type="entry name" value="HpnI"/>
    <property type="match status" value="1"/>
</dbReference>
<evidence type="ECO:0000313" key="10">
    <source>
        <dbReference type="EMBL" id="RDI97335.1"/>
    </source>
</evidence>
<evidence type="ECO:0000256" key="3">
    <source>
        <dbReference type="ARBA" id="ARBA00004991"/>
    </source>
</evidence>
<keyword evidence="5 10" id="KW-0808">Transferase</keyword>
<proteinExistence type="predicted"/>
<dbReference type="AlphaFoldDB" id="A0A370K3U8"/>
<gene>
    <name evidence="10" type="ORF">DVT68_16365</name>
</gene>
<keyword evidence="6 9" id="KW-0812">Transmembrane</keyword>
<feature type="transmembrane region" description="Helical" evidence="9">
    <location>
        <begin position="12"/>
        <end position="36"/>
    </location>
</feature>
<evidence type="ECO:0000256" key="8">
    <source>
        <dbReference type="ARBA" id="ARBA00023136"/>
    </source>
</evidence>
<keyword evidence="8 9" id="KW-0472">Membrane</keyword>
<name>A0A370K3U8_9GAMM</name>
<comment type="pathway">
    <text evidence="3">Sphingolipid metabolism.</text>
</comment>
<evidence type="ECO:0000256" key="5">
    <source>
        <dbReference type="ARBA" id="ARBA00022679"/>
    </source>
</evidence>
<reference evidence="10 11" key="1">
    <citation type="submission" date="2018-07" db="EMBL/GenBank/DDBJ databases">
        <title>Dyella solisilvae sp. nov., isolated from the pine and broad-leaved mixed forest soil.</title>
        <authorList>
            <person name="Gao Z."/>
            <person name="Qiu L."/>
        </authorList>
    </citation>
    <scope>NUCLEOTIDE SEQUENCE [LARGE SCALE GENOMIC DNA]</scope>
    <source>
        <strain evidence="10 11">DHG54</strain>
    </source>
</reference>
<dbReference type="SUPFAM" id="SSF53448">
    <property type="entry name" value="Nucleotide-diphospho-sugar transferases"/>
    <property type="match status" value="1"/>
</dbReference>
<sequence length="390" mass="44357">MHTPHYAALTHVLPWLGIPLGLCAIAYAYLSLWACVVHARTIKHPQVDVNDWASQPVSVLKPLHGMEPDLYENLRSFCEQAYAIYELLCGVRESDDPAVAVVKRLQQEFPQRTITLVVDSQVHGANPKVSNLINLLAHANHDWLVLADSDIRVPSDYLGRVCVPLQDEGIGIVTCLYHGLATEQPIARMGRLFIDDWFAPSVRLAHAFGSTHFAFGSTIAMRRETLRRMGGFEALRDTLADDFWLGELSRRLGLRTVLSDVEVGTTISERDLGSLWRRELRWLRTIRAISPMGFFFSFICFTWPLLLLVCVLEPTEIGLLAVLCGGVARVLRYVVSWRDTARSSPWRDIWLTPFRDVLLLVEWAGALVHWRVHWRDHVLHARDHTPSRYS</sequence>
<dbReference type="Gene3D" id="3.90.550.10">
    <property type="entry name" value="Spore Coat Polysaccharide Biosynthesis Protein SpsA, Chain A"/>
    <property type="match status" value="1"/>
</dbReference>
<dbReference type="RefSeq" id="WP_114826181.1">
    <property type="nucleotide sequence ID" value="NZ_QQSY01000005.1"/>
</dbReference>
<evidence type="ECO:0000256" key="6">
    <source>
        <dbReference type="ARBA" id="ARBA00022692"/>
    </source>
</evidence>
<dbReference type="Proteomes" id="UP000254711">
    <property type="component" value="Unassembled WGS sequence"/>
</dbReference>
<dbReference type="InterPro" id="IPR017835">
    <property type="entry name" value="Hopen-assoc_HpnI"/>
</dbReference>
<protein>
    <submittedName>
        <fullName evidence="10">Glycosyltransferase</fullName>
    </submittedName>
</protein>
<dbReference type="CDD" id="cd02520">
    <property type="entry name" value="Glucosylceramide_synthase"/>
    <property type="match status" value="1"/>
</dbReference>
<dbReference type="InterPro" id="IPR029044">
    <property type="entry name" value="Nucleotide-diphossugar_trans"/>
</dbReference>
<keyword evidence="4" id="KW-0328">Glycosyltransferase</keyword>
<dbReference type="InterPro" id="IPR025993">
    <property type="entry name" value="Ceramide_glucosylTrfase"/>
</dbReference>
<dbReference type="GO" id="GO:0016020">
    <property type="term" value="C:membrane"/>
    <property type="evidence" value="ECO:0007669"/>
    <property type="project" value="UniProtKB-SubCell"/>
</dbReference>